<keyword evidence="1" id="KW-0472">Membrane</keyword>
<sequence>MKHSNLDTYAKKTFDKLTLDPKKESWDVLCAKMETFKKKRRKKAFYTKIAMIICMVLLCHGYLDNKIWESRKTVSMVFEGAVGVTDTELLSTIRDDKMKKDITANKPISIPIKKQVFEPVEKKRFIGKERIQTNNDNSSLTVKTKKQGTLLDKFKSPEKVTDVELDALLLKAKQLNEREDNLLRVQQLQVERMLVNAEKEINRSKKGNFYKQIKKGYTKLKAVMAN</sequence>
<evidence type="ECO:0000313" key="2">
    <source>
        <dbReference type="EMBL" id="QLG43962.1"/>
    </source>
</evidence>
<gene>
    <name evidence="2" type="ORF">HYG79_00890</name>
</gene>
<name>A0A7H9AKF3_9FLAO</name>
<dbReference type="RefSeq" id="WP_179240298.1">
    <property type="nucleotide sequence ID" value="NZ_CP058595.1"/>
</dbReference>
<protein>
    <submittedName>
        <fullName evidence="2">Uncharacterized protein</fullName>
    </submittedName>
</protein>
<dbReference type="KEGG" id="cagg:HYG79_00890"/>
<keyword evidence="3" id="KW-1185">Reference proteome</keyword>
<keyword evidence="1" id="KW-1133">Transmembrane helix</keyword>
<dbReference type="EMBL" id="CP058595">
    <property type="protein sequence ID" value="QLG43962.1"/>
    <property type="molecule type" value="Genomic_DNA"/>
</dbReference>
<evidence type="ECO:0000256" key="1">
    <source>
        <dbReference type="SAM" id="Phobius"/>
    </source>
</evidence>
<dbReference type="AlphaFoldDB" id="A0A7H9AKF3"/>
<reference evidence="2 3" key="1">
    <citation type="journal article" date="2006" name="Int. J. Syst. Evol. Microbiol.">
        <title>Costertonia aggregata gen. nov., sp. nov., a mesophilic marine bacterium of the family Flavobacteriaceae, isolated from a mature biofilm.</title>
        <authorList>
            <person name="Kwon K.K."/>
            <person name="Lee Y.K."/>
            <person name="Lee H.K."/>
        </authorList>
    </citation>
    <scope>NUCLEOTIDE SEQUENCE [LARGE SCALE GENOMIC DNA]</scope>
    <source>
        <strain evidence="2 3">KCCM 42265</strain>
    </source>
</reference>
<proteinExistence type="predicted"/>
<organism evidence="2 3">
    <name type="scientific">Costertonia aggregata</name>
    <dbReference type="NCBI Taxonomy" id="343403"/>
    <lineage>
        <taxon>Bacteria</taxon>
        <taxon>Pseudomonadati</taxon>
        <taxon>Bacteroidota</taxon>
        <taxon>Flavobacteriia</taxon>
        <taxon>Flavobacteriales</taxon>
        <taxon>Flavobacteriaceae</taxon>
        <taxon>Costertonia</taxon>
    </lineage>
</organism>
<feature type="transmembrane region" description="Helical" evidence="1">
    <location>
        <begin position="45"/>
        <end position="63"/>
    </location>
</feature>
<accession>A0A7H9AKF3</accession>
<evidence type="ECO:0000313" key="3">
    <source>
        <dbReference type="Proteomes" id="UP000509302"/>
    </source>
</evidence>
<keyword evidence="1" id="KW-0812">Transmembrane</keyword>
<dbReference type="Proteomes" id="UP000509302">
    <property type="component" value="Chromosome"/>
</dbReference>